<gene>
    <name evidence="1" type="ORF">D6U18_01710</name>
</gene>
<dbReference type="RefSeq" id="WP_105922392.1">
    <property type="nucleotide sequence ID" value="NZ_JAGPNN010000076.1"/>
</dbReference>
<name>A0ABD7ITI5_LACPE</name>
<sequence length="66" mass="7756">MKGKITITIDDDGYTVDAPSRSYNQLMADLVAATILAAHLRLRRYELIRLIKRFWKTYKNIEFSSY</sequence>
<evidence type="ECO:0000313" key="1">
    <source>
        <dbReference type="EMBL" id="RMW51758.1"/>
    </source>
</evidence>
<dbReference type="Proteomes" id="UP000276249">
    <property type="component" value="Unassembled WGS sequence"/>
</dbReference>
<evidence type="ECO:0000313" key="2">
    <source>
        <dbReference type="Proteomes" id="UP000276249"/>
    </source>
</evidence>
<accession>A0ABD7ITI5</accession>
<dbReference type="EMBL" id="RDCJ01000020">
    <property type="protein sequence ID" value="RMW51758.1"/>
    <property type="molecule type" value="Genomic_DNA"/>
</dbReference>
<comment type="caution">
    <text evidence="1">The sequence shown here is derived from an EMBL/GenBank/DDBJ whole genome shotgun (WGS) entry which is preliminary data.</text>
</comment>
<dbReference type="AlphaFoldDB" id="A0ABD7ITI5"/>
<reference evidence="1 2" key="1">
    <citation type="submission" date="2018-10" db="EMBL/GenBank/DDBJ databases">
        <title>Genome sequences of five Lactobacillus pentosus strains isolated from brines of traditionally fermented spanish-style green table olives and differences between them.</title>
        <authorList>
            <person name="Jimenez Diaz R."/>
        </authorList>
    </citation>
    <scope>NUCLEOTIDE SEQUENCE [LARGE SCALE GENOMIC DNA]</scope>
    <source>
        <strain evidence="1 2">IG10</strain>
    </source>
</reference>
<organism evidence="1 2">
    <name type="scientific">Lactiplantibacillus pentosus</name>
    <name type="common">Lactobacillus pentosus</name>
    <dbReference type="NCBI Taxonomy" id="1589"/>
    <lineage>
        <taxon>Bacteria</taxon>
        <taxon>Bacillati</taxon>
        <taxon>Bacillota</taxon>
        <taxon>Bacilli</taxon>
        <taxon>Lactobacillales</taxon>
        <taxon>Lactobacillaceae</taxon>
        <taxon>Lactiplantibacillus</taxon>
    </lineage>
</organism>
<protein>
    <submittedName>
        <fullName evidence="1">Uncharacterized protein</fullName>
    </submittedName>
</protein>
<proteinExistence type="predicted"/>